<organism evidence="1">
    <name type="scientific">viral metagenome</name>
    <dbReference type="NCBI Taxonomy" id="1070528"/>
    <lineage>
        <taxon>unclassified sequences</taxon>
        <taxon>metagenomes</taxon>
        <taxon>organismal metagenomes</taxon>
    </lineage>
</organism>
<name>A0A6C0H7V4_9ZZZZ</name>
<proteinExistence type="predicted"/>
<accession>A0A6C0H7V4</accession>
<reference evidence="1" key="1">
    <citation type="journal article" date="2020" name="Nature">
        <title>Giant virus diversity and host interactions through global metagenomics.</title>
        <authorList>
            <person name="Schulz F."/>
            <person name="Roux S."/>
            <person name="Paez-Espino D."/>
            <person name="Jungbluth S."/>
            <person name="Walsh D.A."/>
            <person name="Denef V.J."/>
            <person name="McMahon K.D."/>
            <person name="Konstantinidis K.T."/>
            <person name="Eloe-Fadrosh E.A."/>
            <person name="Kyrpides N.C."/>
            <person name="Woyke T."/>
        </authorList>
    </citation>
    <scope>NUCLEOTIDE SEQUENCE</scope>
    <source>
        <strain evidence="1">GVMAG-M-3300023179-82</strain>
    </source>
</reference>
<dbReference type="AlphaFoldDB" id="A0A6C0H7V4"/>
<dbReference type="EMBL" id="MN739899">
    <property type="protein sequence ID" value="QHT76638.1"/>
    <property type="molecule type" value="Genomic_DNA"/>
</dbReference>
<protein>
    <submittedName>
        <fullName evidence="1">Uncharacterized protein</fullName>
    </submittedName>
</protein>
<sequence>MFPIFIYFKNENNNLKFKSYIIYIMYKKKYIKYKSKYLDLKSFIETRNKKGGMDKPGDGDDDEYPVPPYYDNADYPVPPHYDNDDQVGNPILLEGGSIKKSNSVCKLCNNKCNSVICSKCSKTEKGNLFIEQLYGGDLSNTSISESE</sequence>
<evidence type="ECO:0000313" key="1">
    <source>
        <dbReference type="EMBL" id="QHT76638.1"/>
    </source>
</evidence>